<dbReference type="SUPFAM" id="SSF102114">
    <property type="entry name" value="Radical SAM enzymes"/>
    <property type="match status" value="1"/>
</dbReference>
<evidence type="ECO:0000256" key="3">
    <source>
        <dbReference type="ARBA" id="ARBA00022691"/>
    </source>
</evidence>
<dbReference type="InterPro" id="IPR007197">
    <property type="entry name" value="rSAM"/>
</dbReference>
<accession>A0A444JDT6</accession>
<dbReference type="SFLD" id="SFLDS00029">
    <property type="entry name" value="Radical_SAM"/>
    <property type="match status" value="1"/>
</dbReference>
<keyword evidence="6" id="KW-0411">Iron-sulfur</keyword>
<dbReference type="GO" id="GO:0051539">
    <property type="term" value="F:4 iron, 4 sulfur cluster binding"/>
    <property type="evidence" value="ECO:0007669"/>
    <property type="project" value="UniProtKB-KW"/>
</dbReference>
<evidence type="ECO:0000256" key="4">
    <source>
        <dbReference type="ARBA" id="ARBA00022723"/>
    </source>
</evidence>
<dbReference type="PANTHER" id="PTHR11228">
    <property type="entry name" value="RADICAL SAM DOMAIN PROTEIN"/>
    <property type="match status" value="1"/>
</dbReference>
<dbReference type="GO" id="GO:0003824">
    <property type="term" value="F:catalytic activity"/>
    <property type="evidence" value="ECO:0007669"/>
    <property type="project" value="InterPro"/>
</dbReference>
<dbReference type="Gene3D" id="3.20.20.70">
    <property type="entry name" value="Aldolase class I"/>
    <property type="match status" value="1"/>
</dbReference>
<dbReference type="Proteomes" id="UP000288892">
    <property type="component" value="Unassembled WGS sequence"/>
</dbReference>
<dbReference type="CDD" id="cd01335">
    <property type="entry name" value="Radical_SAM"/>
    <property type="match status" value="1"/>
</dbReference>
<dbReference type="PROSITE" id="PS51918">
    <property type="entry name" value="RADICAL_SAM"/>
    <property type="match status" value="1"/>
</dbReference>
<dbReference type="NCBIfam" id="TIGR04085">
    <property type="entry name" value="rSAM_more_4Fe4S"/>
    <property type="match status" value="1"/>
</dbReference>
<name>A0A444JDT6_9BACT</name>
<dbReference type="Pfam" id="PF13186">
    <property type="entry name" value="SPASM"/>
    <property type="match status" value="1"/>
</dbReference>
<feature type="domain" description="Radical SAM core" evidence="7">
    <location>
        <begin position="1"/>
        <end position="217"/>
    </location>
</feature>
<keyword evidence="3" id="KW-0949">S-adenosyl-L-methionine</keyword>
<keyword evidence="4" id="KW-0479">Metal-binding</keyword>
<dbReference type="InterPro" id="IPR013785">
    <property type="entry name" value="Aldolase_TIM"/>
</dbReference>
<dbReference type="GO" id="GO:0046872">
    <property type="term" value="F:metal ion binding"/>
    <property type="evidence" value="ECO:0007669"/>
    <property type="project" value="UniProtKB-KW"/>
</dbReference>
<dbReference type="InterPro" id="IPR023885">
    <property type="entry name" value="4Fe4S-binding_SPASM_dom"/>
</dbReference>
<evidence type="ECO:0000256" key="5">
    <source>
        <dbReference type="ARBA" id="ARBA00023004"/>
    </source>
</evidence>
<protein>
    <submittedName>
        <fullName evidence="8">Radical SAM additional 4Fe4S-binding SPASM domain-containing protein</fullName>
    </submittedName>
</protein>
<comment type="cofactor">
    <cofactor evidence="1">
        <name>[4Fe-4S] cluster</name>
        <dbReference type="ChEBI" id="CHEBI:49883"/>
    </cofactor>
</comment>
<dbReference type="SFLD" id="SFLDG01386">
    <property type="entry name" value="main_SPASM_domain-containing"/>
    <property type="match status" value="1"/>
</dbReference>
<organism evidence="8 9">
    <name type="scientific">Candidatus Electrothrix marina</name>
    <dbReference type="NCBI Taxonomy" id="1859130"/>
    <lineage>
        <taxon>Bacteria</taxon>
        <taxon>Pseudomonadati</taxon>
        <taxon>Thermodesulfobacteriota</taxon>
        <taxon>Desulfobulbia</taxon>
        <taxon>Desulfobulbales</taxon>
        <taxon>Desulfobulbaceae</taxon>
        <taxon>Candidatus Electrothrix</taxon>
    </lineage>
</organism>
<keyword evidence="2" id="KW-0004">4Fe-4S</keyword>
<evidence type="ECO:0000256" key="2">
    <source>
        <dbReference type="ARBA" id="ARBA00022485"/>
    </source>
</evidence>
<evidence type="ECO:0000313" key="8">
    <source>
        <dbReference type="EMBL" id="RWX51244.1"/>
    </source>
</evidence>
<proteinExistence type="predicted"/>
<dbReference type="Pfam" id="PF04055">
    <property type="entry name" value="Radical_SAM"/>
    <property type="match status" value="1"/>
</dbReference>
<evidence type="ECO:0000256" key="1">
    <source>
        <dbReference type="ARBA" id="ARBA00001966"/>
    </source>
</evidence>
<evidence type="ECO:0000256" key="6">
    <source>
        <dbReference type="ARBA" id="ARBA00023014"/>
    </source>
</evidence>
<dbReference type="InterPro" id="IPR017200">
    <property type="entry name" value="PqqE-like"/>
</dbReference>
<keyword evidence="9" id="KW-1185">Reference proteome</keyword>
<dbReference type="InterPro" id="IPR050377">
    <property type="entry name" value="Radical_SAM_PqqE_MftC-like"/>
</dbReference>
<sequence>MIFQWHITNRCNLRCLHCYQTTYDDRSELSLSQIEEVLCQLDHFSRQNPKQGRLHLTITGGEPFLFRHLEALLEKVHHNWNIKSYSLLSNGHCIDAASIGLLEKYPPSYVQISLDGMKRKHEAIRGRGSFKKAVQGIQLLTAAKIKTTVSFTATKRNYKDLLRLSFFCNRLNVHHLWTDRVIPSLGDKEGLSLGPAEVKKYIRLLRLAVIINLLDPVTRNRISYSRGLQFLAFPFQKPYRCSAGRNLLAIMPEGDVYPCRRMEYKVGNLFESSLSTIYRTAFLVRLRDDAMPVRGCATCRHERSCRGGLKCLSWVEHGEPFTRDPGCYVQSGGV</sequence>
<keyword evidence="5" id="KW-0408">Iron</keyword>
<dbReference type="PIRSF" id="PIRSF037420">
    <property type="entry name" value="PQQ_syn_pqqE"/>
    <property type="match status" value="1"/>
</dbReference>
<dbReference type="EMBL" id="MTKS01000177">
    <property type="protein sequence ID" value="RWX51244.1"/>
    <property type="molecule type" value="Genomic_DNA"/>
</dbReference>
<gene>
    <name evidence="8" type="ORF">VU01_11772</name>
</gene>
<dbReference type="AlphaFoldDB" id="A0A444JDT6"/>
<dbReference type="PANTHER" id="PTHR11228:SF7">
    <property type="entry name" value="PQQA PEPTIDE CYCLASE"/>
    <property type="match status" value="1"/>
</dbReference>
<dbReference type="SFLD" id="SFLDG01067">
    <property type="entry name" value="SPASM/twitch_domain_containing"/>
    <property type="match status" value="1"/>
</dbReference>
<evidence type="ECO:0000313" key="9">
    <source>
        <dbReference type="Proteomes" id="UP000288892"/>
    </source>
</evidence>
<evidence type="ECO:0000259" key="7">
    <source>
        <dbReference type="PROSITE" id="PS51918"/>
    </source>
</evidence>
<comment type="caution">
    <text evidence="8">The sequence shown here is derived from an EMBL/GenBank/DDBJ whole genome shotgun (WGS) entry which is preliminary data.</text>
</comment>
<reference evidence="8 9" key="1">
    <citation type="submission" date="2017-01" db="EMBL/GenBank/DDBJ databases">
        <title>The cable genome- insights into the physiology and evolution of filamentous bacteria capable of sulfide oxidation via long distance electron transfer.</title>
        <authorList>
            <person name="Schreiber L."/>
            <person name="Bjerg J.T."/>
            <person name="Boggild A."/>
            <person name="Van De Vossenberg J."/>
            <person name="Meysman F."/>
            <person name="Nielsen L.P."/>
            <person name="Schramm A."/>
            <person name="Kjeldsen K.U."/>
        </authorList>
    </citation>
    <scope>NUCLEOTIDE SEQUENCE [LARGE SCALE GENOMIC DNA]</scope>
    <source>
        <strain evidence="8">A5</strain>
    </source>
</reference>
<dbReference type="InterPro" id="IPR058240">
    <property type="entry name" value="rSAM_sf"/>
</dbReference>